<dbReference type="AlphaFoldDB" id="A0AAW5F6C2"/>
<comment type="caution">
    <text evidence="1">The sequence shown here is derived from an EMBL/GenBank/DDBJ whole genome shotgun (WGS) entry which is preliminary data.</text>
</comment>
<name>A0AAW5F6C2_CLOSY</name>
<organism evidence="1 2">
    <name type="scientific">Clostridium symbiosum</name>
    <name type="common">Bacteroides symbiosus</name>
    <dbReference type="NCBI Taxonomy" id="1512"/>
    <lineage>
        <taxon>Bacteria</taxon>
        <taxon>Bacillati</taxon>
        <taxon>Bacillota</taxon>
        <taxon>Clostridia</taxon>
        <taxon>Lachnospirales</taxon>
        <taxon>Lachnospiraceae</taxon>
        <taxon>Otoolea</taxon>
    </lineage>
</organism>
<sequence length="139" mass="16276">MKCYYYGEVINLSLKDKKMLKKFPVIKCKNRFWGLCKIYTISIPEKDIDATVKAFQENMSTALKKEWYITFHTPENVIVVFRKKIFTLSGKGISPIPQKCIDTSCAEDKEKWDEMVRYARSLGIPEEQCDFLPEDFAIQ</sequence>
<accession>A0AAW5F6C2</accession>
<proteinExistence type="predicted"/>
<dbReference type="RefSeq" id="WP_024739114.1">
    <property type="nucleotide sequence ID" value="NZ_JAINVB010000001.1"/>
</dbReference>
<dbReference type="Proteomes" id="UP001203136">
    <property type="component" value="Unassembled WGS sequence"/>
</dbReference>
<evidence type="ECO:0000313" key="1">
    <source>
        <dbReference type="EMBL" id="MCK0087406.1"/>
    </source>
</evidence>
<gene>
    <name evidence="1" type="ORF">K5I21_16300</name>
</gene>
<evidence type="ECO:0000313" key="2">
    <source>
        <dbReference type="Proteomes" id="UP001203136"/>
    </source>
</evidence>
<dbReference type="EMBL" id="JAINVB010000001">
    <property type="protein sequence ID" value="MCK0087406.1"/>
    <property type="molecule type" value="Genomic_DNA"/>
</dbReference>
<protein>
    <submittedName>
        <fullName evidence="1">Uncharacterized protein</fullName>
    </submittedName>
</protein>
<reference evidence="1" key="1">
    <citation type="journal article" date="2022" name="Cell Host Microbe">
        <title>Colonization of the live biotherapeutic product VE303 and modulation of the microbiota and metabolites in healthy volunteers.</title>
        <authorList>
            <person name="Dsouza M."/>
            <person name="Menon R."/>
            <person name="Crossette E."/>
            <person name="Bhattarai S.K."/>
            <person name="Schneider J."/>
            <person name="Kim Y.G."/>
            <person name="Reddy S."/>
            <person name="Caballero S."/>
            <person name="Felix C."/>
            <person name="Cornacchione L."/>
            <person name="Hendrickson J."/>
            <person name="Watson A.R."/>
            <person name="Minot S.S."/>
            <person name="Greenfield N."/>
            <person name="Schopf L."/>
            <person name="Szabady R."/>
            <person name="Patarroyo J."/>
            <person name="Smith W."/>
            <person name="Harrison P."/>
            <person name="Kuijper E.J."/>
            <person name="Kelly C.P."/>
            <person name="Olle B."/>
            <person name="Bobilev D."/>
            <person name="Silber J.L."/>
            <person name="Bucci V."/>
            <person name="Roberts B."/>
            <person name="Faith J."/>
            <person name="Norman J.M."/>
        </authorList>
    </citation>
    <scope>NUCLEOTIDE SEQUENCE</scope>
    <source>
        <strain evidence="1">VE303-04</strain>
    </source>
</reference>